<reference evidence="1 2" key="1">
    <citation type="submission" date="2023-08" db="EMBL/GenBank/DDBJ databases">
        <title>The draft genome sequence of Paracraurococcus sp. LOR1-02.</title>
        <authorList>
            <person name="Kingkaew E."/>
            <person name="Tanasupawat S."/>
        </authorList>
    </citation>
    <scope>NUCLEOTIDE SEQUENCE [LARGE SCALE GENOMIC DNA]</scope>
    <source>
        <strain evidence="1 2">LOR1-02</strain>
    </source>
</reference>
<proteinExistence type="predicted"/>
<dbReference type="SUPFAM" id="SSF53098">
    <property type="entry name" value="Ribonuclease H-like"/>
    <property type="match status" value="1"/>
</dbReference>
<protein>
    <submittedName>
        <fullName evidence="1">IS4 family transposase</fullName>
    </submittedName>
</protein>
<accession>A0ABT9EEX2</accession>
<feature type="non-terminal residue" evidence="1">
    <location>
        <position position="1"/>
    </location>
</feature>
<name>A0ABT9EEX2_9PROT</name>
<evidence type="ECO:0000313" key="2">
    <source>
        <dbReference type="Proteomes" id="UP001243009"/>
    </source>
</evidence>
<dbReference type="Proteomes" id="UP001243009">
    <property type="component" value="Unassembled WGS sequence"/>
</dbReference>
<gene>
    <name evidence="1" type="ORF">Q7A36_40760</name>
</gene>
<comment type="caution">
    <text evidence="1">The sequence shown here is derived from an EMBL/GenBank/DDBJ whole genome shotgun (WGS) entry which is preliminary data.</text>
</comment>
<dbReference type="InterPro" id="IPR012337">
    <property type="entry name" value="RNaseH-like_sf"/>
</dbReference>
<organism evidence="1 2">
    <name type="scientific">Paracraurococcus lichenis</name>
    <dbReference type="NCBI Taxonomy" id="3064888"/>
    <lineage>
        <taxon>Bacteria</taxon>
        <taxon>Pseudomonadati</taxon>
        <taxon>Pseudomonadota</taxon>
        <taxon>Alphaproteobacteria</taxon>
        <taxon>Acetobacterales</taxon>
        <taxon>Roseomonadaceae</taxon>
        <taxon>Paracraurococcus</taxon>
    </lineage>
</organism>
<keyword evidence="2" id="KW-1185">Reference proteome</keyword>
<dbReference type="EMBL" id="JAUTWS010000452">
    <property type="protein sequence ID" value="MDO9714671.1"/>
    <property type="molecule type" value="Genomic_DNA"/>
</dbReference>
<feature type="non-terminal residue" evidence="1">
    <location>
        <position position="179"/>
    </location>
</feature>
<sequence>VDALLPHWVRHVVGQRPAITVAMDWTEFAADGQATLMLSLLCRHGRATPLFWLSVETATLKDRRNGYEYQALVRLAEALPLGVKVCLVADRGFGDRKLYRLLTEELKFDFVIRFRGNITVTANDGEARPAADWVGKGGRVRILRGATVTADAYPVPTVVCVQAKDMKEPWCLASSTDLP</sequence>
<evidence type="ECO:0000313" key="1">
    <source>
        <dbReference type="EMBL" id="MDO9714671.1"/>
    </source>
</evidence>